<name>A0A1D6ESK4_MAIZE</name>
<feature type="region of interest" description="Disordered" evidence="1">
    <location>
        <begin position="134"/>
        <end position="226"/>
    </location>
</feature>
<protein>
    <submittedName>
        <fullName evidence="2">Oxidoreductase</fullName>
    </submittedName>
</protein>
<dbReference type="PANTHER" id="PTHR32470:SF2">
    <property type="entry name" value="NADH DEHYDROGENASE [UBIQUINONE] 1 ALPHA SUBCOMPLEX ASSEMBLY FACTOR 2"/>
    <property type="match status" value="1"/>
</dbReference>
<evidence type="ECO:0000313" key="2">
    <source>
        <dbReference type="EMBL" id="ONM22692.1"/>
    </source>
</evidence>
<evidence type="ECO:0000256" key="1">
    <source>
        <dbReference type="SAM" id="MobiDB-lite"/>
    </source>
</evidence>
<reference evidence="2" key="1">
    <citation type="submission" date="2015-12" db="EMBL/GenBank/DDBJ databases">
        <title>Update maize B73 reference genome by single molecule sequencing technologies.</title>
        <authorList>
            <consortium name="Maize Genome Sequencing Project"/>
            <person name="Ware D."/>
        </authorList>
    </citation>
    <scope>NUCLEOTIDE SEQUENCE [LARGE SCALE GENOMIC DNA]</scope>
    <source>
        <tissue evidence="2">Seedling</tissue>
    </source>
</reference>
<proteinExistence type="predicted"/>
<gene>
    <name evidence="2" type="ORF">ZEAMMB73_Zm00001d006061</name>
</gene>
<dbReference type="AlphaFoldDB" id="A0A1D6ESK4"/>
<dbReference type="IntAct" id="A0A1D6ESK4">
    <property type="interactions" value="1"/>
</dbReference>
<dbReference type="ExpressionAtlas" id="A0A1D6ESK4">
    <property type="expression patterns" value="baseline and differential"/>
</dbReference>
<feature type="compositionally biased region" description="Basic and acidic residues" evidence="1">
    <location>
        <begin position="185"/>
        <end position="208"/>
    </location>
</feature>
<sequence length="226" mass="25670">MSKRLLSRLLGMFQSRTQVGVDKAGNRYFTRVEEVDGTRNSEGEALGGVQGRRPGLDHRSRLPSSLPAHFPDEDVIIMYLDLLIAYTTSHSHVVLVVEWICWLNGQRKKAPTPEELAELEARRERVKQNIQRISQKERRRGKKNWYPTSQENCDDVPRKAGKAESPNLQSFVKQQFSGTPPDQQKGPEDRPKDTTHTEDATTDNERYTEPTGTGATFKPGTWQPPT</sequence>
<dbReference type="STRING" id="4577.A0A1D6ESK4"/>
<dbReference type="PANTHER" id="PTHR32470">
    <property type="entry name" value="ADH DEHYDROGENASE [UBIQUINONE] 1 ALPHA SUBCOMPLEX ASSEMBLY FACTOR 2"/>
    <property type="match status" value="1"/>
</dbReference>
<dbReference type="InterPro" id="IPR052618">
    <property type="entry name" value="ComplexI_NDUFA12"/>
</dbReference>
<accession>A0A1D6ESK4</accession>
<organism evidence="2">
    <name type="scientific">Zea mays</name>
    <name type="common">Maize</name>
    <dbReference type="NCBI Taxonomy" id="4577"/>
    <lineage>
        <taxon>Eukaryota</taxon>
        <taxon>Viridiplantae</taxon>
        <taxon>Streptophyta</taxon>
        <taxon>Embryophyta</taxon>
        <taxon>Tracheophyta</taxon>
        <taxon>Spermatophyta</taxon>
        <taxon>Magnoliopsida</taxon>
        <taxon>Liliopsida</taxon>
        <taxon>Poales</taxon>
        <taxon>Poaceae</taxon>
        <taxon>PACMAD clade</taxon>
        <taxon>Panicoideae</taxon>
        <taxon>Andropogonodae</taxon>
        <taxon>Andropogoneae</taxon>
        <taxon>Tripsacinae</taxon>
        <taxon>Zea</taxon>
    </lineage>
</organism>
<dbReference type="EMBL" id="CM007648">
    <property type="protein sequence ID" value="ONM22692.1"/>
    <property type="molecule type" value="Genomic_DNA"/>
</dbReference>
<feature type="compositionally biased region" description="Polar residues" evidence="1">
    <location>
        <begin position="166"/>
        <end position="182"/>
    </location>
</feature>